<dbReference type="EMBL" id="JAUSVO010000007">
    <property type="protein sequence ID" value="MDQ0440062.1"/>
    <property type="molecule type" value="Genomic_DNA"/>
</dbReference>
<feature type="domain" description="N-acetylmuramoyl-L-alanine amidase" evidence="5">
    <location>
        <begin position="21"/>
        <end position="186"/>
    </location>
</feature>
<keyword evidence="6" id="KW-0456">Lyase</keyword>
<dbReference type="RefSeq" id="WP_266350946.1">
    <property type="nucleotide sequence ID" value="NZ_JAPKNG010000007.1"/>
</dbReference>
<dbReference type="SMART" id="SM00644">
    <property type="entry name" value="Ami_2"/>
    <property type="match status" value="1"/>
</dbReference>
<dbReference type="SUPFAM" id="SSF55846">
    <property type="entry name" value="N-acetylmuramoyl-L-alanine amidase-like"/>
    <property type="match status" value="1"/>
</dbReference>
<sequence>MGYTIDSHRLVLDGKAVLFVATPNQGGTVKPVYLIIHYTAGATADGAINWFANPEAKASAHLVVGRDGETTQMVPFNRIAWHAGKSTWQGIDGLNAFSIGIEIVNRGKLVRTEGGVWQDWTRRTVPAAEVLVARHKNEASDAGWHTYTTEQIEAVAAIGIALNARYAFADVLGHEDIAPTRKTDPGPAFPLQSVASKILGRH</sequence>
<dbReference type="Proteomes" id="UP001241603">
    <property type="component" value="Unassembled WGS sequence"/>
</dbReference>
<comment type="catalytic activity">
    <reaction evidence="1">
        <text>Hydrolyzes the link between N-acetylmuramoyl residues and L-amino acid residues in certain cell-wall glycopeptides.</text>
        <dbReference type="EC" id="3.5.1.28"/>
    </reaction>
</comment>
<protein>
    <recommendedName>
        <fullName evidence="2">N-acetylmuramoyl-L-alanine amidase</fullName>
        <ecNumber evidence="2">3.5.1.28</ecNumber>
    </recommendedName>
</protein>
<dbReference type="Pfam" id="PF01510">
    <property type="entry name" value="Amidase_2"/>
    <property type="match status" value="1"/>
</dbReference>
<evidence type="ECO:0000256" key="1">
    <source>
        <dbReference type="ARBA" id="ARBA00001561"/>
    </source>
</evidence>
<dbReference type="GO" id="GO:0016829">
    <property type="term" value="F:lyase activity"/>
    <property type="evidence" value="ECO:0007669"/>
    <property type="project" value="UniProtKB-KW"/>
</dbReference>
<keyword evidence="4" id="KW-0961">Cell wall biogenesis/degradation</keyword>
<comment type="caution">
    <text evidence="6">The sequence shown here is derived from an EMBL/GenBank/DDBJ whole genome shotgun (WGS) entry which is preliminary data.</text>
</comment>
<evidence type="ECO:0000256" key="4">
    <source>
        <dbReference type="ARBA" id="ARBA00023316"/>
    </source>
</evidence>
<keyword evidence="3 6" id="KW-0378">Hydrolase</keyword>
<proteinExistence type="predicted"/>
<evidence type="ECO:0000313" key="7">
    <source>
        <dbReference type="Proteomes" id="UP001241603"/>
    </source>
</evidence>
<dbReference type="PANTHER" id="PTHR30417">
    <property type="entry name" value="N-ACETYLMURAMOYL-L-ALANINE AMIDASE AMID"/>
    <property type="match status" value="1"/>
</dbReference>
<evidence type="ECO:0000256" key="3">
    <source>
        <dbReference type="ARBA" id="ARBA00022801"/>
    </source>
</evidence>
<dbReference type="InterPro" id="IPR051206">
    <property type="entry name" value="NAMLAA_amidase_2"/>
</dbReference>
<evidence type="ECO:0000259" key="5">
    <source>
        <dbReference type="SMART" id="SM00644"/>
    </source>
</evidence>
<keyword evidence="7" id="KW-1185">Reference proteome</keyword>
<dbReference type="CDD" id="cd06583">
    <property type="entry name" value="PGRP"/>
    <property type="match status" value="1"/>
</dbReference>
<dbReference type="EC" id="3.5.1.28" evidence="2"/>
<dbReference type="Gene3D" id="3.40.80.10">
    <property type="entry name" value="Peptidoglycan recognition protein-like"/>
    <property type="match status" value="1"/>
</dbReference>
<organism evidence="6 7">
    <name type="scientific">Kaistia dalseonensis</name>
    <dbReference type="NCBI Taxonomy" id="410840"/>
    <lineage>
        <taxon>Bacteria</taxon>
        <taxon>Pseudomonadati</taxon>
        <taxon>Pseudomonadota</taxon>
        <taxon>Alphaproteobacteria</taxon>
        <taxon>Hyphomicrobiales</taxon>
        <taxon>Kaistiaceae</taxon>
        <taxon>Kaistia</taxon>
    </lineage>
</organism>
<dbReference type="PANTHER" id="PTHR30417:SF1">
    <property type="entry name" value="N-ACETYLMURAMOYL-L-ALANINE AMIDASE AMID"/>
    <property type="match status" value="1"/>
</dbReference>
<gene>
    <name evidence="6" type="ORF">QO014_004475</name>
</gene>
<reference evidence="6 7" key="1">
    <citation type="submission" date="2023-07" db="EMBL/GenBank/DDBJ databases">
        <title>Genomic Encyclopedia of Type Strains, Phase IV (KMG-IV): sequencing the most valuable type-strain genomes for metagenomic binning, comparative biology and taxonomic classification.</title>
        <authorList>
            <person name="Goeker M."/>
        </authorList>
    </citation>
    <scope>NUCLEOTIDE SEQUENCE [LARGE SCALE GENOMIC DNA]</scope>
    <source>
        <strain evidence="6 7">B6-8</strain>
    </source>
</reference>
<dbReference type="GO" id="GO:0008745">
    <property type="term" value="F:N-acetylmuramoyl-L-alanine amidase activity"/>
    <property type="evidence" value="ECO:0007669"/>
    <property type="project" value="UniProtKB-EC"/>
</dbReference>
<name>A0ABU0HCL5_9HYPH</name>
<evidence type="ECO:0000256" key="2">
    <source>
        <dbReference type="ARBA" id="ARBA00011901"/>
    </source>
</evidence>
<dbReference type="InterPro" id="IPR002502">
    <property type="entry name" value="Amidase_domain"/>
</dbReference>
<evidence type="ECO:0000313" key="6">
    <source>
        <dbReference type="EMBL" id="MDQ0440062.1"/>
    </source>
</evidence>
<accession>A0ABU0HCL5</accession>
<dbReference type="InterPro" id="IPR036505">
    <property type="entry name" value="Amidase/PGRP_sf"/>
</dbReference>